<dbReference type="Gene3D" id="2.60.120.10">
    <property type="entry name" value="Jelly Rolls"/>
    <property type="match status" value="1"/>
</dbReference>
<dbReference type="InterPro" id="IPR051610">
    <property type="entry name" value="GPI/OXD"/>
</dbReference>
<proteinExistence type="predicted"/>
<protein>
    <submittedName>
        <fullName evidence="3">Quercetin dioxygenase-like cupin family protein</fullName>
    </submittedName>
</protein>
<dbReference type="GO" id="GO:0051213">
    <property type="term" value="F:dioxygenase activity"/>
    <property type="evidence" value="ECO:0007669"/>
    <property type="project" value="UniProtKB-KW"/>
</dbReference>
<sequence>MADYKIVNADDAQDHYAGSDVPGEFRRLTDLLGAEQVAVTLIRVPPHSDFEQGTGHYHDEIEEIYIVARGTLTFRAGDDVHRVSAPAAVRVAPKTPRSHRNEGDEPVEIWAISKQLGRQDATKIDDFWEASPDAAQNRG</sequence>
<comment type="caution">
    <text evidence="3">The sequence shown here is derived from an EMBL/GenBank/DDBJ whole genome shotgun (WGS) entry which is preliminary data.</text>
</comment>
<dbReference type="InterPro" id="IPR014710">
    <property type="entry name" value="RmlC-like_jellyroll"/>
</dbReference>
<dbReference type="GO" id="GO:0046872">
    <property type="term" value="F:metal ion binding"/>
    <property type="evidence" value="ECO:0007669"/>
    <property type="project" value="UniProtKB-KW"/>
</dbReference>
<evidence type="ECO:0000259" key="2">
    <source>
        <dbReference type="Pfam" id="PF07883"/>
    </source>
</evidence>
<name>A0A660LA01_9ACTN</name>
<dbReference type="Proteomes" id="UP000278962">
    <property type="component" value="Unassembled WGS sequence"/>
</dbReference>
<evidence type="ECO:0000313" key="3">
    <source>
        <dbReference type="EMBL" id="RKQ91927.1"/>
    </source>
</evidence>
<keyword evidence="3" id="KW-0560">Oxidoreductase</keyword>
<keyword evidence="3" id="KW-0223">Dioxygenase</keyword>
<dbReference type="AlphaFoldDB" id="A0A660LA01"/>
<dbReference type="EMBL" id="RBIL01000001">
    <property type="protein sequence ID" value="RKQ91927.1"/>
    <property type="molecule type" value="Genomic_DNA"/>
</dbReference>
<evidence type="ECO:0000256" key="1">
    <source>
        <dbReference type="ARBA" id="ARBA00022723"/>
    </source>
</evidence>
<accession>A0A660LA01</accession>
<keyword evidence="1" id="KW-0479">Metal-binding</keyword>
<reference evidence="3 4" key="1">
    <citation type="submission" date="2018-10" db="EMBL/GenBank/DDBJ databases">
        <title>Genomic Encyclopedia of Archaeal and Bacterial Type Strains, Phase II (KMG-II): from individual species to whole genera.</title>
        <authorList>
            <person name="Goeker M."/>
        </authorList>
    </citation>
    <scope>NUCLEOTIDE SEQUENCE [LARGE SCALE GENOMIC DNA]</scope>
    <source>
        <strain evidence="3 4">DSM 14954</strain>
    </source>
</reference>
<dbReference type="Pfam" id="PF07883">
    <property type="entry name" value="Cupin_2"/>
    <property type="match status" value="1"/>
</dbReference>
<dbReference type="InterPro" id="IPR013096">
    <property type="entry name" value="Cupin_2"/>
</dbReference>
<dbReference type="PANTHER" id="PTHR35848">
    <property type="entry name" value="OXALATE-BINDING PROTEIN"/>
    <property type="match status" value="1"/>
</dbReference>
<keyword evidence="4" id="KW-1185">Reference proteome</keyword>
<gene>
    <name evidence="3" type="ORF">C8N24_1765</name>
</gene>
<dbReference type="InterPro" id="IPR011051">
    <property type="entry name" value="RmlC_Cupin_sf"/>
</dbReference>
<evidence type="ECO:0000313" key="4">
    <source>
        <dbReference type="Proteomes" id="UP000278962"/>
    </source>
</evidence>
<feature type="domain" description="Cupin type-2" evidence="2">
    <location>
        <begin position="44"/>
        <end position="110"/>
    </location>
</feature>
<organism evidence="3 4">
    <name type="scientific">Solirubrobacter pauli</name>
    <dbReference type="NCBI Taxonomy" id="166793"/>
    <lineage>
        <taxon>Bacteria</taxon>
        <taxon>Bacillati</taxon>
        <taxon>Actinomycetota</taxon>
        <taxon>Thermoleophilia</taxon>
        <taxon>Solirubrobacterales</taxon>
        <taxon>Solirubrobacteraceae</taxon>
        <taxon>Solirubrobacter</taxon>
    </lineage>
</organism>
<dbReference type="SUPFAM" id="SSF51182">
    <property type="entry name" value="RmlC-like cupins"/>
    <property type="match status" value="1"/>
</dbReference>
<dbReference type="PANTHER" id="PTHR35848:SF9">
    <property type="entry name" value="SLL1358 PROTEIN"/>
    <property type="match status" value="1"/>
</dbReference>